<dbReference type="SUPFAM" id="SSF46689">
    <property type="entry name" value="Homeodomain-like"/>
    <property type="match status" value="1"/>
</dbReference>
<dbReference type="GO" id="GO:0043565">
    <property type="term" value="F:sequence-specific DNA binding"/>
    <property type="evidence" value="ECO:0007669"/>
    <property type="project" value="InterPro"/>
</dbReference>
<accession>A0A226HNM9</accession>
<keyword evidence="4" id="KW-0472">Membrane</keyword>
<feature type="transmembrane region" description="Helical" evidence="4">
    <location>
        <begin position="6"/>
        <end position="22"/>
    </location>
</feature>
<proteinExistence type="predicted"/>
<dbReference type="PROSITE" id="PS01124">
    <property type="entry name" value="HTH_ARAC_FAMILY_2"/>
    <property type="match status" value="1"/>
</dbReference>
<dbReference type="SMART" id="SM00342">
    <property type="entry name" value="HTH_ARAC"/>
    <property type="match status" value="1"/>
</dbReference>
<keyword evidence="3" id="KW-0804">Transcription</keyword>
<feature type="transmembrane region" description="Helical" evidence="4">
    <location>
        <begin position="171"/>
        <end position="195"/>
    </location>
</feature>
<evidence type="ECO:0000256" key="2">
    <source>
        <dbReference type="ARBA" id="ARBA00023125"/>
    </source>
</evidence>
<dbReference type="GO" id="GO:0003700">
    <property type="term" value="F:DNA-binding transcription factor activity"/>
    <property type="evidence" value="ECO:0007669"/>
    <property type="project" value="InterPro"/>
</dbReference>
<feature type="transmembrane region" description="Helical" evidence="4">
    <location>
        <begin position="141"/>
        <end position="159"/>
    </location>
</feature>
<evidence type="ECO:0000313" key="7">
    <source>
        <dbReference type="Proteomes" id="UP000198345"/>
    </source>
</evidence>
<dbReference type="InterPro" id="IPR018060">
    <property type="entry name" value="HTH_AraC"/>
</dbReference>
<keyword evidence="2" id="KW-0238">DNA-binding</keyword>
<dbReference type="PANTHER" id="PTHR43280:SF29">
    <property type="entry name" value="ARAC-FAMILY TRANSCRIPTIONAL REGULATOR"/>
    <property type="match status" value="1"/>
</dbReference>
<dbReference type="PANTHER" id="PTHR43280">
    <property type="entry name" value="ARAC-FAMILY TRANSCRIPTIONAL REGULATOR"/>
    <property type="match status" value="1"/>
</dbReference>
<reference evidence="6 7" key="1">
    <citation type="submission" date="2016-11" db="EMBL/GenBank/DDBJ databases">
        <title>Whole genomes of Flavobacteriaceae.</title>
        <authorList>
            <person name="Stine C."/>
            <person name="Li C."/>
            <person name="Tadesse D."/>
        </authorList>
    </citation>
    <scope>NUCLEOTIDE SEQUENCE [LARGE SCALE GENOMIC DNA]</scope>
    <source>
        <strain evidence="6 7">DSM 18292</strain>
    </source>
</reference>
<protein>
    <submittedName>
        <fullName evidence="6">AraC family transcriptional regulator</fullName>
    </submittedName>
</protein>
<feature type="domain" description="HTH araC/xylS-type" evidence="5">
    <location>
        <begin position="272"/>
        <end position="376"/>
    </location>
</feature>
<dbReference type="RefSeq" id="WP_089048155.1">
    <property type="nucleotide sequence ID" value="NZ_FXTV01000017.1"/>
</dbReference>
<dbReference type="InterPro" id="IPR009057">
    <property type="entry name" value="Homeodomain-like_sf"/>
</dbReference>
<dbReference type="EMBL" id="MUGW01000003">
    <property type="protein sequence ID" value="OXA95873.1"/>
    <property type="molecule type" value="Genomic_DNA"/>
</dbReference>
<organism evidence="6 7">
    <name type="scientific">Flavobacterium hercynium</name>
    <dbReference type="NCBI Taxonomy" id="387094"/>
    <lineage>
        <taxon>Bacteria</taxon>
        <taxon>Pseudomonadati</taxon>
        <taxon>Bacteroidota</taxon>
        <taxon>Flavobacteriia</taxon>
        <taxon>Flavobacteriales</taxon>
        <taxon>Flavobacteriaceae</taxon>
        <taxon>Flavobacterium</taxon>
    </lineage>
</organism>
<dbReference type="AlphaFoldDB" id="A0A226HNM9"/>
<feature type="transmembrane region" description="Helical" evidence="4">
    <location>
        <begin position="201"/>
        <end position="222"/>
    </location>
</feature>
<comment type="caution">
    <text evidence="6">The sequence shown here is derived from an EMBL/GenBank/DDBJ whole genome shotgun (WGS) entry which is preliminary data.</text>
</comment>
<feature type="transmembrane region" description="Helical" evidence="4">
    <location>
        <begin position="63"/>
        <end position="84"/>
    </location>
</feature>
<evidence type="ECO:0000256" key="1">
    <source>
        <dbReference type="ARBA" id="ARBA00023015"/>
    </source>
</evidence>
<dbReference type="OrthoDB" id="9779074at2"/>
<keyword evidence="7" id="KW-1185">Reference proteome</keyword>
<evidence type="ECO:0000256" key="4">
    <source>
        <dbReference type="SAM" id="Phobius"/>
    </source>
</evidence>
<feature type="transmembrane region" description="Helical" evidence="4">
    <location>
        <begin position="34"/>
        <end position="51"/>
    </location>
</feature>
<dbReference type="Pfam" id="PF12833">
    <property type="entry name" value="HTH_18"/>
    <property type="match status" value="1"/>
</dbReference>
<dbReference type="PROSITE" id="PS00041">
    <property type="entry name" value="HTH_ARAC_FAMILY_1"/>
    <property type="match status" value="1"/>
</dbReference>
<keyword evidence="4" id="KW-0812">Transmembrane</keyword>
<gene>
    <name evidence="6" type="ORF">B0A66_01880</name>
</gene>
<dbReference type="InterPro" id="IPR018062">
    <property type="entry name" value="HTH_AraC-typ_CS"/>
</dbReference>
<name>A0A226HNM9_9FLAO</name>
<keyword evidence="4" id="KW-1133">Transmembrane helix</keyword>
<evidence type="ECO:0000259" key="5">
    <source>
        <dbReference type="PROSITE" id="PS01124"/>
    </source>
</evidence>
<evidence type="ECO:0000313" key="6">
    <source>
        <dbReference type="EMBL" id="OXA95873.1"/>
    </source>
</evidence>
<sequence>MIYITLLNIAIFQGLILGLIILRSPLFSSAANKYLAYAIFTLSILLLNLVLEMEGAYESMPFLHFLDDVEWAFILPVFIFLFIIKKTDHALQYNKKVLLLFIPFGYSVVLNIVSDCDTIAGFYKIPSLGLQIIDVLSQVELFLALTFIPSIILYAYSFIKHAADKQEKRWLISLWLIIAVLLFSWVIAVIAGLFFSYDISSLMRSLALFGTLLIHWSAYIGIYKYKLAKNKAAIYSFLNQELAVSFDNVSIPDSSIREEIKESITADNLYFQKLEALCKEHHIYTDSTLSRERVAEQLGISPGYVSQIVNIVTGDNFANYINSYRVKAVQKMILNADFENYNLLTMGLESGFTSKTTFYNAFKKITGQTPNEYRNANK</sequence>
<keyword evidence="1" id="KW-0805">Transcription regulation</keyword>
<feature type="transmembrane region" description="Helical" evidence="4">
    <location>
        <begin position="96"/>
        <end position="114"/>
    </location>
</feature>
<dbReference type="Proteomes" id="UP000198345">
    <property type="component" value="Unassembled WGS sequence"/>
</dbReference>
<evidence type="ECO:0000256" key="3">
    <source>
        <dbReference type="ARBA" id="ARBA00023163"/>
    </source>
</evidence>
<dbReference type="Gene3D" id="1.10.10.60">
    <property type="entry name" value="Homeodomain-like"/>
    <property type="match status" value="2"/>
</dbReference>